<dbReference type="OrthoDB" id="7419554at2"/>
<dbReference type="EMBL" id="WTYP01000002">
    <property type="protein sequence ID" value="MXP48267.1"/>
    <property type="molecule type" value="Genomic_DNA"/>
</dbReference>
<accession>A0A6I4V275</accession>
<evidence type="ECO:0000256" key="1">
    <source>
        <dbReference type="SAM" id="Phobius"/>
    </source>
</evidence>
<keyword evidence="4" id="KW-1185">Reference proteome</keyword>
<feature type="transmembrane region" description="Helical" evidence="1">
    <location>
        <begin position="299"/>
        <end position="323"/>
    </location>
</feature>
<organism evidence="3 4">
    <name type="scientific">Pontixanthobacter luteolus</name>
    <dbReference type="NCBI Taxonomy" id="295089"/>
    <lineage>
        <taxon>Bacteria</taxon>
        <taxon>Pseudomonadati</taxon>
        <taxon>Pseudomonadota</taxon>
        <taxon>Alphaproteobacteria</taxon>
        <taxon>Sphingomonadales</taxon>
        <taxon>Erythrobacteraceae</taxon>
        <taxon>Pontixanthobacter</taxon>
    </lineage>
</organism>
<feature type="domain" description="DUF8173" evidence="2">
    <location>
        <begin position="234"/>
        <end position="381"/>
    </location>
</feature>
<evidence type="ECO:0000259" key="2">
    <source>
        <dbReference type="Pfam" id="PF26514"/>
    </source>
</evidence>
<proteinExistence type="predicted"/>
<comment type="caution">
    <text evidence="3">The sequence shown here is derived from an EMBL/GenBank/DDBJ whole genome shotgun (WGS) entry which is preliminary data.</text>
</comment>
<dbReference type="Pfam" id="PF26514">
    <property type="entry name" value="DUF8173"/>
    <property type="match status" value="1"/>
</dbReference>
<dbReference type="AlphaFoldDB" id="A0A6I4V275"/>
<name>A0A6I4V275_9SPHN</name>
<keyword evidence="1" id="KW-0472">Membrane</keyword>
<dbReference type="Proteomes" id="UP000471435">
    <property type="component" value="Unassembled WGS sequence"/>
</dbReference>
<dbReference type="InterPro" id="IPR058486">
    <property type="entry name" value="DUF8173"/>
</dbReference>
<sequence>MTSLAQALIKLIAATLIIILILFAATRGGSQTPPETGENAETGLVMPDMTFFSAEDVTVRVNSTDDVFAAGGTVRVDQTSADHLVLAGGEISVADVSIQDLFAAGGTIKLVSGAASDDIVAAGGEIDVEPGFSIGSSAVLTGGEVRVETPVPADLRVGAANAYVNSPVGGDARLSGELVTLGPKARIEGDLFYRTENLVLEPGAVVTGRQVPMPETDRSAMEEWGQGAGRLFATFALSVLVGFTVLVMVIAVAVPALMRSASDMIRQRPLQSLGIGALIAVGAPFLIFLLFASVVGAPLAMLVAAICISLTPIAIAATAYFVGMEARRIATKQTEPPAGILGRLLWPGLGAAIVLILGLIPLAGLLVWILALLFGLGAIATRGGKALAVAT</sequence>
<dbReference type="RefSeq" id="WP_160731466.1">
    <property type="nucleotide sequence ID" value="NZ_WTYP01000002.1"/>
</dbReference>
<evidence type="ECO:0000313" key="4">
    <source>
        <dbReference type="Proteomes" id="UP000471435"/>
    </source>
</evidence>
<gene>
    <name evidence="3" type="ORF">GRI43_12800</name>
</gene>
<feature type="transmembrane region" description="Helical" evidence="1">
    <location>
        <begin position="7"/>
        <end position="25"/>
    </location>
</feature>
<keyword evidence="1" id="KW-0812">Transmembrane</keyword>
<feature type="transmembrane region" description="Helical" evidence="1">
    <location>
        <begin position="231"/>
        <end position="258"/>
    </location>
</feature>
<keyword evidence="1" id="KW-1133">Transmembrane helix</keyword>
<reference evidence="3 4" key="1">
    <citation type="submission" date="2019-12" db="EMBL/GenBank/DDBJ databases">
        <title>Genomic-based taxomic classification of the family Erythrobacteraceae.</title>
        <authorList>
            <person name="Xu L."/>
        </authorList>
    </citation>
    <scope>NUCLEOTIDE SEQUENCE [LARGE SCALE GENOMIC DNA]</scope>
    <source>
        <strain evidence="3 4">SW-109</strain>
    </source>
</reference>
<feature type="transmembrane region" description="Helical" evidence="1">
    <location>
        <begin position="270"/>
        <end position="293"/>
    </location>
</feature>
<feature type="transmembrane region" description="Helical" evidence="1">
    <location>
        <begin position="344"/>
        <end position="374"/>
    </location>
</feature>
<protein>
    <recommendedName>
        <fullName evidence="2">DUF8173 domain-containing protein</fullName>
    </recommendedName>
</protein>
<evidence type="ECO:0000313" key="3">
    <source>
        <dbReference type="EMBL" id="MXP48267.1"/>
    </source>
</evidence>